<dbReference type="GO" id="GO:0045944">
    <property type="term" value="P:positive regulation of transcription by RNA polymerase II"/>
    <property type="evidence" value="ECO:0007669"/>
    <property type="project" value="TreeGrafter"/>
</dbReference>
<evidence type="ECO:0000256" key="6">
    <source>
        <dbReference type="SAM" id="Coils"/>
    </source>
</evidence>
<dbReference type="PANTHER" id="PTHR13763">
    <property type="entry name" value="BREAST CANCER TYPE 1 SUSCEPTIBILITY PROTEIN BRCA1"/>
    <property type="match status" value="1"/>
</dbReference>
<name>A0AAE1I0W2_9NEOP</name>
<feature type="region of interest" description="Disordered" evidence="7">
    <location>
        <begin position="270"/>
        <end position="291"/>
    </location>
</feature>
<dbReference type="InterPro" id="IPR031099">
    <property type="entry name" value="BRCA1-associated"/>
</dbReference>
<dbReference type="GO" id="GO:0031436">
    <property type="term" value="C:BRCA1-BARD1 complex"/>
    <property type="evidence" value="ECO:0007669"/>
    <property type="project" value="TreeGrafter"/>
</dbReference>
<feature type="region of interest" description="Disordered" evidence="7">
    <location>
        <begin position="420"/>
        <end position="455"/>
    </location>
</feature>
<protein>
    <submittedName>
        <fullName evidence="9">Breast cancer type 1 susceptibility protein-like protein</fullName>
    </submittedName>
</protein>
<keyword evidence="3" id="KW-0227">DNA damage</keyword>
<keyword evidence="4" id="KW-0234">DNA repair</keyword>
<evidence type="ECO:0000313" key="9">
    <source>
        <dbReference type="EMBL" id="KAK3930076.1"/>
    </source>
</evidence>
<dbReference type="InterPro" id="IPR036420">
    <property type="entry name" value="BRCT_dom_sf"/>
</dbReference>
<feature type="compositionally biased region" description="Polar residues" evidence="7">
    <location>
        <begin position="626"/>
        <end position="641"/>
    </location>
</feature>
<gene>
    <name evidence="9" type="ORF">KUF71_004647</name>
</gene>
<comment type="subcellular location">
    <subcellularLocation>
        <location evidence="1">Nucleus</location>
    </subcellularLocation>
</comment>
<feature type="region of interest" description="Disordered" evidence="7">
    <location>
        <begin position="202"/>
        <end position="226"/>
    </location>
</feature>
<dbReference type="CDD" id="cd17734">
    <property type="entry name" value="BRCT_Bard1_rpt1"/>
    <property type="match status" value="1"/>
</dbReference>
<keyword evidence="2" id="KW-0677">Repeat</keyword>
<dbReference type="AlphaFoldDB" id="A0AAE1I0W2"/>
<evidence type="ECO:0000256" key="3">
    <source>
        <dbReference type="ARBA" id="ARBA00022763"/>
    </source>
</evidence>
<dbReference type="GO" id="GO:0004842">
    <property type="term" value="F:ubiquitin-protein transferase activity"/>
    <property type="evidence" value="ECO:0007669"/>
    <property type="project" value="TreeGrafter"/>
</dbReference>
<evidence type="ECO:0000256" key="7">
    <source>
        <dbReference type="SAM" id="MobiDB-lite"/>
    </source>
</evidence>
<keyword evidence="10" id="KW-1185">Reference proteome</keyword>
<reference evidence="9" key="2">
    <citation type="journal article" date="2023" name="BMC Genomics">
        <title>Pest status, molecular evolution, and epigenetic factors derived from the genome assembly of Frankliniella fusca, a thysanopteran phytovirus vector.</title>
        <authorList>
            <person name="Catto M.A."/>
            <person name="Labadie P.E."/>
            <person name="Jacobson A.L."/>
            <person name="Kennedy G.G."/>
            <person name="Srinivasan R."/>
            <person name="Hunt B.G."/>
        </authorList>
    </citation>
    <scope>NUCLEOTIDE SEQUENCE</scope>
    <source>
        <strain evidence="9">PL_HMW_Pooled</strain>
    </source>
</reference>
<dbReference type="Pfam" id="PF00533">
    <property type="entry name" value="BRCT"/>
    <property type="match status" value="2"/>
</dbReference>
<feature type="region of interest" description="Disordered" evidence="7">
    <location>
        <begin position="618"/>
        <end position="665"/>
    </location>
</feature>
<comment type="caution">
    <text evidence="9">The sequence shown here is derived from an EMBL/GenBank/DDBJ whole genome shotgun (WGS) entry which is preliminary data.</text>
</comment>
<accession>A0AAE1I0W2</accession>
<feature type="region of interest" description="Disordered" evidence="7">
    <location>
        <begin position="174"/>
        <end position="193"/>
    </location>
</feature>
<dbReference type="Proteomes" id="UP001219518">
    <property type="component" value="Unassembled WGS sequence"/>
</dbReference>
<evidence type="ECO:0000259" key="8">
    <source>
        <dbReference type="PROSITE" id="PS50172"/>
    </source>
</evidence>
<evidence type="ECO:0000256" key="5">
    <source>
        <dbReference type="ARBA" id="ARBA00023242"/>
    </source>
</evidence>
<feature type="region of interest" description="Disordered" evidence="7">
    <location>
        <begin position="131"/>
        <end position="156"/>
    </location>
</feature>
<evidence type="ECO:0000256" key="4">
    <source>
        <dbReference type="ARBA" id="ARBA00023204"/>
    </source>
</evidence>
<feature type="domain" description="BRCT" evidence="8">
    <location>
        <begin position="729"/>
        <end position="814"/>
    </location>
</feature>
<dbReference type="Gene3D" id="3.40.50.10190">
    <property type="entry name" value="BRCT domain"/>
    <property type="match status" value="2"/>
</dbReference>
<organism evidence="9 10">
    <name type="scientific">Frankliniella fusca</name>
    <dbReference type="NCBI Taxonomy" id="407009"/>
    <lineage>
        <taxon>Eukaryota</taxon>
        <taxon>Metazoa</taxon>
        <taxon>Ecdysozoa</taxon>
        <taxon>Arthropoda</taxon>
        <taxon>Hexapoda</taxon>
        <taxon>Insecta</taxon>
        <taxon>Pterygota</taxon>
        <taxon>Neoptera</taxon>
        <taxon>Paraneoptera</taxon>
        <taxon>Thysanoptera</taxon>
        <taxon>Terebrantia</taxon>
        <taxon>Thripoidea</taxon>
        <taxon>Thripidae</taxon>
        <taxon>Frankliniella</taxon>
    </lineage>
</organism>
<feature type="region of interest" description="Disordered" evidence="7">
    <location>
        <begin position="507"/>
        <end position="541"/>
    </location>
</feature>
<feature type="domain" description="BRCT" evidence="8">
    <location>
        <begin position="832"/>
        <end position="930"/>
    </location>
</feature>
<dbReference type="PROSITE" id="PS50172">
    <property type="entry name" value="BRCT"/>
    <property type="match status" value="2"/>
</dbReference>
<proteinExistence type="predicted"/>
<dbReference type="SUPFAM" id="SSF52113">
    <property type="entry name" value="BRCT domain"/>
    <property type="match status" value="2"/>
</dbReference>
<feature type="compositionally biased region" description="Basic residues" evidence="7">
    <location>
        <begin position="527"/>
        <end position="538"/>
    </location>
</feature>
<keyword evidence="5" id="KW-0539">Nucleus</keyword>
<dbReference type="InterPro" id="IPR001357">
    <property type="entry name" value="BRCT_dom"/>
</dbReference>
<dbReference type="GO" id="GO:0070531">
    <property type="term" value="C:BRCA1-A complex"/>
    <property type="evidence" value="ECO:0007669"/>
    <property type="project" value="TreeGrafter"/>
</dbReference>
<evidence type="ECO:0000256" key="1">
    <source>
        <dbReference type="ARBA" id="ARBA00004123"/>
    </source>
</evidence>
<feature type="compositionally biased region" description="Low complexity" evidence="7">
    <location>
        <begin position="514"/>
        <end position="525"/>
    </location>
</feature>
<reference evidence="9" key="1">
    <citation type="submission" date="2021-07" db="EMBL/GenBank/DDBJ databases">
        <authorList>
            <person name="Catto M.A."/>
            <person name="Jacobson A."/>
            <person name="Kennedy G."/>
            <person name="Labadie P."/>
            <person name="Hunt B.G."/>
            <person name="Srinivasan R."/>
        </authorList>
    </citation>
    <scope>NUCLEOTIDE SEQUENCE</scope>
    <source>
        <strain evidence="9">PL_HMW_Pooled</strain>
        <tissue evidence="9">Head</tissue>
    </source>
</reference>
<feature type="coiled-coil region" evidence="6">
    <location>
        <begin position="241"/>
        <end position="268"/>
    </location>
</feature>
<dbReference type="GO" id="GO:0000724">
    <property type="term" value="P:double-strand break repair via homologous recombination"/>
    <property type="evidence" value="ECO:0007669"/>
    <property type="project" value="TreeGrafter"/>
</dbReference>
<dbReference type="PANTHER" id="PTHR13763:SF0">
    <property type="entry name" value="BREAST CANCER TYPE 1 SUSCEPTIBILITY PROTEIN"/>
    <property type="match status" value="1"/>
</dbReference>
<dbReference type="EMBL" id="JAHWGI010001409">
    <property type="protein sequence ID" value="KAK3930076.1"/>
    <property type="molecule type" value="Genomic_DNA"/>
</dbReference>
<feature type="region of interest" description="Disordered" evidence="7">
    <location>
        <begin position="361"/>
        <end position="382"/>
    </location>
</feature>
<evidence type="ECO:0000256" key="2">
    <source>
        <dbReference type="ARBA" id="ARBA00022737"/>
    </source>
</evidence>
<feature type="compositionally biased region" description="Polar residues" evidence="7">
    <location>
        <begin position="138"/>
        <end position="154"/>
    </location>
</feature>
<dbReference type="SMART" id="SM00292">
    <property type="entry name" value="BRCT"/>
    <property type="match status" value="2"/>
</dbReference>
<evidence type="ECO:0000313" key="10">
    <source>
        <dbReference type="Proteomes" id="UP001219518"/>
    </source>
</evidence>
<keyword evidence="6" id="KW-0175">Coiled coil</keyword>
<sequence>MLWICNVKIFLLCPKIRKSSSREAFSPHGEAKGAAAASACGTKKMSRKTSRVETWLQGVAPTCPTQECSPTIDAENTQSAESDCEIVSVSQIHPNETSGSSKKKPLSACIEEDGEVDERNTKTVNVKPKAITKRSSNKSKATIKSNTSFDSSGKNPELKIPDPVVVLIDREKENTSNPLPQRSPGWSRVNKMKKDFNPPKVLRTVNAKGNNSSMPTIEDGGSGDDQPCFSLSLDSPMVKRRAKMREIVNNLESEIKICEESFLRAENVERKLKPQHSSSTAANRPKQGTVVPSNQSRVRFYKLGSFIARKQRRVPIYLKGPLEHSDSFDVSSLHYRLHVDAQTQTTSESDSMLQVMMPKHTDQKSTPLNTFLSPPKLPKSQHRRSSEFDVDMMDAETVVFSQPLRHPNIVIPETLSYDRISEPGEPMDMESPSKRVKPLSQISKPDSFHKEKDPSWLSQESVSVVCSPTSGMSPRKVSDFESLSVINPTVDLNDSFSSVVDVNKSKRSRTLAASSESSDSEVGVSRKQFKKKKKTKKHVLSDNEDSFSNQLDISTVDTEKIMANIEAELEDSEKTEFCNLNKNGPNKSLVHLQQTFNDAKSFNENLEVLSDVSITQNDSDADSELINPTPQKQTSFSSRTITHSDDVVPSSQPSGENLPPPPVSFLQASKDLTVKDSSCIPPATPREQEQNYVRQNAHPAADRENVVVHSMKSNTVDPPPVIPSALKPVFVCSSITGNLTSQVEKLALMVGGEFSPKFSGSTTHLIVRVEEGNRADKTLKYLSAVACGKWVVSFSWVQKCLEAKKLIPEEPFEALDTTGEPGPRRSRQARQSGQKLFKGFEFCCIGDFVDLTKSQLEELLIECGGSVVPKPTEFSFQDGVVPICLAQWDEEKEQEYSSWLDNYSSPLIQHEWVLDCIGKFLVTSFAPMLLCDVTDDVLSSMGIPPHLFEYIETDQ</sequence>